<dbReference type="PROSITE" id="PS52004">
    <property type="entry name" value="KS3_2"/>
    <property type="match status" value="1"/>
</dbReference>
<dbReference type="Gene3D" id="1.10.1200.10">
    <property type="entry name" value="ACP-like"/>
    <property type="match status" value="1"/>
</dbReference>
<keyword evidence="6" id="KW-0012">Acyltransferase</keyword>
<keyword evidence="7" id="KW-1185">Reference proteome</keyword>
<dbReference type="InterPro" id="IPR016035">
    <property type="entry name" value="Acyl_Trfase/lysoPLipase"/>
</dbReference>
<dbReference type="SUPFAM" id="SSF53901">
    <property type="entry name" value="Thiolase-like"/>
    <property type="match status" value="1"/>
</dbReference>
<gene>
    <name evidence="6" type="ORF">GO485_00510</name>
</gene>
<evidence type="ECO:0000259" key="5">
    <source>
        <dbReference type="PROSITE" id="PS52004"/>
    </source>
</evidence>
<dbReference type="InterPro" id="IPR014043">
    <property type="entry name" value="Acyl_transferase_dom"/>
</dbReference>
<dbReference type="SMART" id="SM00827">
    <property type="entry name" value="PKS_AT"/>
    <property type="match status" value="1"/>
</dbReference>
<dbReference type="Pfam" id="PF00550">
    <property type="entry name" value="PP-binding"/>
    <property type="match status" value="1"/>
</dbReference>
<dbReference type="SMART" id="SM00825">
    <property type="entry name" value="PKS_KS"/>
    <property type="match status" value="1"/>
</dbReference>
<sequence length="1002" mass="102842">MMSNDETLFQSVAIIGMAGRFPGAADIDAFWANLAAGVESVRRLDDAELDALGVPAELRAHPAYVPAAARLAEAEDFDAEFFDMTPREAEITDPQHRVLLECAYAAMQHAGYVPATYPGAVGVYAGVGLNSYLLHNLMPRQDLLRSLGMHQLLLGNDKCYAASRIAYKLNLDGPCIGVDTACSSSLVAVTLAYRALISFECDLALAGGAKVNAADAGYPYEPGSINSPDGHCRTFDAAAGGTVFGSGAGIVVLKRLEDALRDRDTIHAVIRGAAVNNDGAAKVGFTAPSVTRQRDVIRQALSFAEVPASSVSYVEAHGTGTRLGDPIELAALGEAFAGVAPGSVALGSVKPNIGHLESAAGVAGLIKVAQALRHGQLPPSLNYATPNPAIDFVTSPFCVNTALRPWPAGATPRRAGVSSFGLGGTNAHVVVEEAPAAPPAAPGGPELLVWSARTPAALERLSTRLAAHAAAADGGTADAAYTLACGREHFAHRRFAVGGSWPEIAAALAAPAMATAAAAAPRVAFVFPGQGVQRAGMAGPLYRSQPVYRAAIDACCAALGAEGAALLPLLLQEGDDATLQRTEWAQPAIFATSYAMARLWQSWGVQPAVLLGHSLGEYVAACVAGVFAAGDAIRLVAARAGLMQAQPEGAMAALRLSGAEAAALLAAHPEWECDLAAENGPRAVAVAGSHAGVAQCLAAVRAAGGDGQPLRTSHAFHSRRLDGMLDAYGQVLRGVRGAPARMPLVSCLTGRVEVPERWLDPGYWLEQTRGTVRFGAAVAAAAPLADVFIDMGPGATAAALVQGALPAPGHAAVLAAAPTQGGDAMTAVLQALGAAWVRGATVDWTSVYAERTCRRVPLPGYPFERRRCWVDAPGATATLPAPAAVAPVAASVAVASAEPADALQAQVAAVWCELLGSAHIGPDESFFALGGQSLLATRIISRLHEVTGIELPVQAIYETPTIAGLTQALLAQQAAAADPEMLERLLAELEAGAAPAAEGALA</sequence>
<dbReference type="PROSITE" id="PS50075">
    <property type="entry name" value="CARRIER"/>
    <property type="match status" value="1"/>
</dbReference>
<dbReference type="InterPro" id="IPR050091">
    <property type="entry name" value="PKS_NRPS_Biosynth_Enz"/>
</dbReference>
<dbReference type="InterPro" id="IPR020841">
    <property type="entry name" value="PKS_Beta-ketoAc_synthase_dom"/>
</dbReference>
<evidence type="ECO:0000259" key="4">
    <source>
        <dbReference type="PROSITE" id="PS50075"/>
    </source>
</evidence>
<dbReference type="Pfam" id="PF00698">
    <property type="entry name" value="Acyl_transf_1"/>
    <property type="match status" value="1"/>
</dbReference>
<keyword evidence="2" id="KW-0597">Phosphoprotein</keyword>
<dbReference type="PROSITE" id="PS00606">
    <property type="entry name" value="KS3_1"/>
    <property type="match status" value="1"/>
</dbReference>
<accession>A0ABX6FKK7</accession>
<evidence type="ECO:0000256" key="1">
    <source>
        <dbReference type="ARBA" id="ARBA00022450"/>
    </source>
</evidence>
<proteinExistence type="predicted"/>
<dbReference type="Pfam" id="PF16197">
    <property type="entry name" value="KAsynt_C_assoc"/>
    <property type="match status" value="1"/>
</dbReference>
<dbReference type="Pfam" id="PF02801">
    <property type="entry name" value="Ketoacyl-synt_C"/>
    <property type="match status" value="1"/>
</dbReference>
<dbReference type="PANTHER" id="PTHR43775">
    <property type="entry name" value="FATTY ACID SYNTHASE"/>
    <property type="match status" value="1"/>
</dbReference>
<dbReference type="SUPFAM" id="SSF55048">
    <property type="entry name" value="Probable ACP-binding domain of malonyl-CoA ACP transacylase"/>
    <property type="match status" value="1"/>
</dbReference>
<reference evidence="6 7" key="1">
    <citation type="submission" date="2019-12" db="EMBL/GenBank/DDBJ databases">
        <title>Draft Genome Sequences of Six Type Strains of the Genus Massilia.</title>
        <authorList>
            <person name="Miess H."/>
            <person name="Frediansyah A."/>
            <person name="Goeker M."/>
            <person name="Gross H."/>
        </authorList>
    </citation>
    <scope>NUCLEOTIDE SEQUENCE [LARGE SCALE GENOMIC DNA]</scope>
    <source>
        <strain evidence="6 7">DSM 26639</strain>
    </source>
</reference>
<dbReference type="SUPFAM" id="SSF47336">
    <property type="entry name" value="ACP-like"/>
    <property type="match status" value="1"/>
</dbReference>
<keyword evidence="3" id="KW-0808">Transferase</keyword>
<keyword evidence="1" id="KW-0596">Phosphopantetheine</keyword>
<dbReference type="InterPro" id="IPR018201">
    <property type="entry name" value="Ketoacyl_synth_AS"/>
</dbReference>
<dbReference type="CDD" id="cd00833">
    <property type="entry name" value="PKS"/>
    <property type="match status" value="1"/>
</dbReference>
<protein>
    <submittedName>
        <fullName evidence="6">Acyltransferase domain-containing protein</fullName>
    </submittedName>
</protein>
<evidence type="ECO:0000313" key="7">
    <source>
        <dbReference type="Proteomes" id="UP000437862"/>
    </source>
</evidence>
<dbReference type="InterPro" id="IPR009081">
    <property type="entry name" value="PP-bd_ACP"/>
</dbReference>
<dbReference type="InterPro" id="IPR014030">
    <property type="entry name" value="Ketoacyl_synth_N"/>
</dbReference>
<dbReference type="Gene3D" id="3.40.47.10">
    <property type="match status" value="1"/>
</dbReference>
<dbReference type="InterPro" id="IPR032821">
    <property type="entry name" value="PKS_assoc"/>
</dbReference>
<dbReference type="Pfam" id="PF00109">
    <property type="entry name" value="ketoacyl-synt"/>
    <property type="match status" value="1"/>
</dbReference>
<dbReference type="RefSeq" id="WP_145875980.1">
    <property type="nucleotide sequence ID" value="NZ_CP046904.1"/>
</dbReference>
<dbReference type="InterPro" id="IPR014031">
    <property type="entry name" value="Ketoacyl_synth_C"/>
</dbReference>
<dbReference type="InterPro" id="IPR001227">
    <property type="entry name" value="Ac_transferase_dom_sf"/>
</dbReference>
<dbReference type="Gene3D" id="3.40.366.10">
    <property type="entry name" value="Malonyl-Coenzyme A Acyl Carrier Protein, domain 2"/>
    <property type="match status" value="1"/>
</dbReference>
<name>A0ABX6FKK7_9BURK</name>
<evidence type="ECO:0000256" key="3">
    <source>
        <dbReference type="ARBA" id="ARBA00022679"/>
    </source>
</evidence>
<dbReference type="InterPro" id="IPR016036">
    <property type="entry name" value="Malonyl_transacylase_ACP-bd"/>
</dbReference>
<dbReference type="SMART" id="SM00823">
    <property type="entry name" value="PKS_PP"/>
    <property type="match status" value="1"/>
</dbReference>
<dbReference type="GO" id="GO:0016746">
    <property type="term" value="F:acyltransferase activity"/>
    <property type="evidence" value="ECO:0007669"/>
    <property type="project" value="UniProtKB-KW"/>
</dbReference>
<evidence type="ECO:0000313" key="6">
    <source>
        <dbReference type="EMBL" id="QGZ37686.1"/>
    </source>
</evidence>
<dbReference type="InterPro" id="IPR036736">
    <property type="entry name" value="ACP-like_sf"/>
</dbReference>
<feature type="domain" description="Ketosynthase family 3 (KS3)" evidence="5">
    <location>
        <begin position="9"/>
        <end position="433"/>
    </location>
</feature>
<dbReference type="EMBL" id="CP046904">
    <property type="protein sequence ID" value="QGZ37686.1"/>
    <property type="molecule type" value="Genomic_DNA"/>
</dbReference>
<dbReference type="SUPFAM" id="SSF52151">
    <property type="entry name" value="FabD/lysophospholipase-like"/>
    <property type="match status" value="1"/>
</dbReference>
<dbReference type="InterPro" id="IPR016039">
    <property type="entry name" value="Thiolase-like"/>
</dbReference>
<dbReference type="Gene3D" id="3.30.70.3290">
    <property type="match status" value="1"/>
</dbReference>
<dbReference type="Proteomes" id="UP000437862">
    <property type="component" value="Chromosome"/>
</dbReference>
<organism evidence="6 7">
    <name type="scientific">Pseudoduganella flava</name>
    <dbReference type="NCBI Taxonomy" id="871742"/>
    <lineage>
        <taxon>Bacteria</taxon>
        <taxon>Pseudomonadati</taxon>
        <taxon>Pseudomonadota</taxon>
        <taxon>Betaproteobacteria</taxon>
        <taxon>Burkholderiales</taxon>
        <taxon>Oxalobacteraceae</taxon>
        <taxon>Telluria group</taxon>
        <taxon>Pseudoduganella</taxon>
    </lineage>
</organism>
<dbReference type="PANTHER" id="PTHR43775:SF51">
    <property type="entry name" value="INACTIVE PHENOLPHTHIOCEROL SYNTHESIS POLYKETIDE SYNTHASE TYPE I PKS1-RELATED"/>
    <property type="match status" value="1"/>
</dbReference>
<dbReference type="InterPro" id="IPR020806">
    <property type="entry name" value="PKS_PP-bd"/>
</dbReference>
<evidence type="ECO:0000256" key="2">
    <source>
        <dbReference type="ARBA" id="ARBA00022553"/>
    </source>
</evidence>
<feature type="domain" description="Carrier" evidence="4">
    <location>
        <begin position="898"/>
        <end position="973"/>
    </location>
</feature>